<name>A0ABD3MHQ2_9STRA</name>
<dbReference type="EMBL" id="JALLAZ020001851">
    <property type="protein sequence ID" value="KAL3761466.1"/>
    <property type="molecule type" value="Genomic_DNA"/>
</dbReference>
<gene>
    <name evidence="3" type="ORF">ACHAW5_001396</name>
</gene>
<dbReference type="SUPFAM" id="SSF47694">
    <property type="entry name" value="Cytochrome c oxidase subunit h"/>
    <property type="match status" value="1"/>
</dbReference>
<evidence type="ECO:0000256" key="1">
    <source>
        <dbReference type="ARBA" id="ARBA00004173"/>
    </source>
</evidence>
<reference evidence="3 4" key="1">
    <citation type="submission" date="2024-10" db="EMBL/GenBank/DDBJ databases">
        <title>Updated reference genomes for cyclostephanoid diatoms.</title>
        <authorList>
            <person name="Roberts W.R."/>
            <person name="Alverson A.J."/>
        </authorList>
    </citation>
    <scope>NUCLEOTIDE SEQUENCE [LARGE SCALE GENOMIC DNA]</scope>
    <source>
        <strain evidence="3 4">AJA276-08</strain>
    </source>
</reference>
<comment type="subcellular location">
    <subcellularLocation>
        <location evidence="1">Mitochondrion</location>
    </subcellularLocation>
</comment>
<evidence type="ECO:0000256" key="2">
    <source>
        <dbReference type="ARBA" id="ARBA00023128"/>
    </source>
</evidence>
<dbReference type="Proteomes" id="UP001530315">
    <property type="component" value="Unassembled WGS sequence"/>
</dbReference>
<keyword evidence="4" id="KW-1185">Reference proteome</keyword>
<evidence type="ECO:0000313" key="3">
    <source>
        <dbReference type="EMBL" id="KAL3761466.1"/>
    </source>
</evidence>
<comment type="caution">
    <text evidence="3">The sequence shown here is derived from an EMBL/GenBank/DDBJ whole genome shotgun (WGS) entry which is preliminary data.</text>
</comment>
<dbReference type="AlphaFoldDB" id="A0ABD3MHQ2"/>
<dbReference type="GO" id="GO:0005739">
    <property type="term" value="C:mitochondrion"/>
    <property type="evidence" value="ECO:0007669"/>
    <property type="project" value="UniProtKB-SubCell"/>
</dbReference>
<sequence length="60" mass="6820">MFSAPVGELSAEKQELLNEVKAVRTTPAMLASLPKNQANHCWNRYNEWLVCLKSTKDEEV</sequence>
<keyword evidence="2" id="KW-0496">Mitochondrion</keyword>
<organism evidence="3 4">
    <name type="scientific">Stephanodiscus triporus</name>
    <dbReference type="NCBI Taxonomy" id="2934178"/>
    <lineage>
        <taxon>Eukaryota</taxon>
        <taxon>Sar</taxon>
        <taxon>Stramenopiles</taxon>
        <taxon>Ochrophyta</taxon>
        <taxon>Bacillariophyta</taxon>
        <taxon>Coscinodiscophyceae</taxon>
        <taxon>Thalassiosirophycidae</taxon>
        <taxon>Stephanodiscales</taxon>
        <taxon>Stephanodiscaceae</taxon>
        <taxon>Stephanodiscus</taxon>
    </lineage>
</organism>
<evidence type="ECO:0000313" key="4">
    <source>
        <dbReference type="Proteomes" id="UP001530315"/>
    </source>
</evidence>
<accession>A0ABD3MHQ2</accession>
<protein>
    <submittedName>
        <fullName evidence="3">Uncharacterized protein</fullName>
    </submittedName>
</protein>
<dbReference type="InterPro" id="IPR036549">
    <property type="entry name" value="CX6/COA6-like_sf"/>
</dbReference>
<proteinExistence type="predicted"/>